<keyword evidence="2" id="KW-0489">Methyltransferase</keyword>
<gene>
    <name evidence="2" type="ORF">J2I46_04000</name>
</gene>
<organism evidence="2 3">
    <name type="scientific">Fibrella forsythiae</name>
    <dbReference type="NCBI Taxonomy" id="2817061"/>
    <lineage>
        <taxon>Bacteria</taxon>
        <taxon>Pseudomonadati</taxon>
        <taxon>Bacteroidota</taxon>
        <taxon>Cytophagia</taxon>
        <taxon>Cytophagales</taxon>
        <taxon>Spirosomataceae</taxon>
        <taxon>Fibrella</taxon>
    </lineage>
</organism>
<dbReference type="Gene3D" id="3.40.50.150">
    <property type="entry name" value="Vaccinia Virus protein VP39"/>
    <property type="match status" value="1"/>
</dbReference>
<dbReference type="Pfam" id="PF13649">
    <property type="entry name" value="Methyltransf_25"/>
    <property type="match status" value="1"/>
</dbReference>
<evidence type="ECO:0000313" key="3">
    <source>
        <dbReference type="Proteomes" id="UP000664628"/>
    </source>
</evidence>
<dbReference type="GO" id="GO:0032259">
    <property type="term" value="P:methylation"/>
    <property type="evidence" value="ECO:0007669"/>
    <property type="project" value="UniProtKB-KW"/>
</dbReference>
<dbReference type="GO" id="GO:0008168">
    <property type="term" value="F:methyltransferase activity"/>
    <property type="evidence" value="ECO:0007669"/>
    <property type="project" value="UniProtKB-KW"/>
</dbReference>
<dbReference type="EMBL" id="JAFMYW010000001">
    <property type="protein sequence ID" value="MBO0947730.1"/>
    <property type="molecule type" value="Genomic_DNA"/>
</dbReference>
<reference evidence="2 3" key="1">
    <citation type="submission" date="2021-03" db="EMBL/GenBank/DDBJ databases">
        <title>Fibrella sp. HMF5405 genome sequencing and assembly.</title>
        <authorList>
            <person name="Kang H."/>
            <person name="Kim H."/>
            <person name="Bae S."/>
            <person name="Joh K."/>
        </authorList>
    </citation>
    <scope>NUCLEOTIDE SEQUENCE [LARGE SCALE GENOMIC DNA]</scope>
    <source>
        <strain evidence="2 3">HMF5405</strain>
    </source>
</reference>
<dbReference type="InterPro" id="IPR029063">
    <property type="entry name" value="SAM-dependent_MTases_sf"/>
</dbReference>
<keyword evidence="3" id="KW-1185">Reference proteome</keyword>
<evidence type="ECO:0000259" key="1">
    <source>
        <dbReference type="Pfam" id="PF13649"/>
    </source>
</evidence>
<evidence type="ECO:0000313" key="2">
    <source>
        <dbReference type="EMBL" id="MBO0947730.1"/>
    </source>
</evidence>
<comment type="caution">
    <text evidence="2">The sequence shown here is derived from an EMBL/GenBank/DDBJ whole genome shotgun (WGS) entry which is preliminary data.</text>
</comment>
<accession>A0ABS3JCL5</accession>
<dbReference type="Proteomes" id="UP000664628">
    <property type="component" value="Unassembled WGS sequence"/>
</dbReference>
<keyword evidence="2" id="KW-0808">Transferase</keyword>
<dbReference type="SUPFAM" id="SSF53335">
    <property type="entry name" value="S-adenosyl-L-methionine-dependent methyltransferases"/>
    <property type="match status" value="1"/>
</dbReference>
<dbReference type="RefSeq" id="WP_207327633.1">
    <property type="nucleotide sequence ID" value="NZ_JAFMYW010000001.1"/>
</dbReference>
<dbReference type="InterPro" id="IPR041698">
    <property type="entry name" value="Methyltransf_25"/>
</dbReference>
<sequence length="203" mass="22649">MTFDSVAPFYDLLAQLMFGRALIRAQQWGIEQVRLGGRVLLLGGGTGITLPSLLAQQPGHILYVEASAAMMAKARQRTQPGAPVTFLIGTEAGIAEQEQFDCILLPFVLDIYPAETLQVQMLPKLLSHLKPNGQLIVTDFARPNACWQRAYMWLMLRFFTFTAGIPVQKWTNWPDALLTAGLVETRKQVFRGGQVRSGCWVRN</sequence>
<dbReference type="CDD" id="cd02440">
    <property type="entry name" value="AdoMet_MTases"/>
    <property type="match status" value="1"/>
</dbReference>
<feature type="domain" description="Methyltransferase" evidence="1">
    <location>
        <begin position="39"/>
        <end position="133"/>
    </location>
</feature>
<proteinExistence type="predicted"/>
<name>A0ABS3JCL5_9BACT</name>
<protein>
    <submittedName>
        <fullName evidence="2">Class I SAM-dependent methyltransferase</fullName>
    </submittedName>
</protein>